<organism evidence="2 3">
    <name type="scientific">Lentzea aerocolonigenes</name>
    <name type="common">Lechevalieria aerocolonigenes</name>
    <name type="synonym">Saccharothrix aerocolonigenes</name>
    <dbReference type="NCBI Taxonomy" id="68170"/>
    <lineage>
        <taxon>Bacteria</taxon>
        <taxon>Bacillati</taxon>
        <taxon>Actinomycetota</taxon>
        <taxon>Actinomycetes</taxon>
        <taxon>Pseudonocardiales</taxon>
        <taxon>Pseudonocardiaceae</taxon>
        <taxon>Lentzea</taxon>
    </lineage>
</organism>
<feature type="region of interest" description="Disordered" evidence="1">
    <location>
        <begin position="698"/>
        <end position="769"/>
    </location>
</feature>
<accession>A0A0F0GQ97</accession>
<keyword evidence="3" id="KW-1185">Reference proteome</keyword>
<feature type="compositionally biased region" description="Basic and acidic residues" evidence="1">
    <location>
        <begin position="1360"/>
        <end position="1381"/>
    </location>
</feature>
<evidence type="ECO:0000256" key="1">
    <source>
        <dbReference type="SAM" id="MobiDB-lite"/>
    </source>
</evidence>
<reference evidence="2 3" key="1">
    <citation type="submission" date="2015-02" db="EMBL/GenBank/DDBJ databases">
        <authorList>
            <person name="Ju K.-S."/>
            <person name="Doroghazi J.R."/>
            <person name="Metcalf W."/>
        </authorList>
    </citation>
    <scope>NUCLEOTIDE SEQUENCE [LARGE SCALE GENOMIC DNA]</scope>
    <source>
        <strain evidence="2 3">NRRL B-16140</strain>
    </source>
</reference>
<feature type="compositionally biased region" description="Basic and acidic residues" evidence="1">
    <location>
        <begin position="741"/>
        <end position="750"/>
    </location>
</feature>
<feature type="compositionally biased region" description="Basic and acidic residues" evidence="1">
    <location>
        <begin position="1062"/>
        <end position="1078"/>
    </location>
</feature>
<gene>
    <name evidence="2" type="ORF">UK23_30540</name>
</gene>
<comment type="caution">
    <text evidence="2">The sequence shown here is derived from an EMBL/GenBank/DDBJ whole genome shotgun (WGS) entry which is preliminary data.</text>
</comment>
<feature type="region of interest" description="Disordered" evidence="1">
    <location>
        <begin position="946"/>
        <end position="986"/>
    </location>
</feature>
<sequence length="2060" mass="223083">HIDPAANTDPKLVEQVKQDAAKGVNDLLNQGYRLPSGDQFHLNLEFTDNRADAHTTVRVDPKNPNVDQTHWQPGTKPEVLAHETLHYLGIPDEYSDSSRVFQQHDTSSGVHKDDGGMMGGDVRLDNPGLRPRHLWLVERTANSQVAVPNTTINPAGPATVPVPEHLLKNAKPNPAPVPQPNTAQDVETDTRPMKHRRDGEDSDTEIAPTDDRVTKRGRGQATWTEPGPSNSRPDSRTDALADQLSTMSISDLDPGTKYNAAFANLGDGRIEVPTKDTYLDTLKKSVEQNKRPSFVISIIVSHNNLGDINGVIDAITADAGPIADDMVFVIGVNGRTGANAGMSTNIDQANAAIANRNEPIALVPMEFNDKAFPYGKMRNQTMQSDATRFAVGALHGKGTHPYLSIQDFDTGSRRVPNGKDVFTHFTESLNPPEIGPIRPLMHGGGYRVGDPDALITDIQAKITTEQAKLDADTSLKADERAEKQRELDLATEHISPQHRQAFVAKFEQAMNDDMHARVRQADSAPLTPYWPEPNLFIDATVPLVDPSVKFSDGLGEFNGLGQSMNAFAGKDIVEVHQNKLPAPDTTRALTEAKAQLEADIAARGGEPNAKEARALAEIEAGLQANQDPATAKANNDAEVDAAISVDLQTNRHPLRGETFHTDFVEGAVGTDLSRLAFDFAKDDGKSWPQSHVELTTVAGRTFGGDPGPAAKKAKFETSAADIRKQFQDSRTGRGGKAPKANPDKPHDQREPQQLVDHTQSGPQGWNPSRVDALKLGWEDKNTLNKAVSAPVPGHGHMGVDPQTDTSTDYPPERVKPPGSKKPLPPRQEHELGHIDPTTKQQKMATVVNTALSDNNSNITRTFGTFEAVLPRAGEPRPDGMYNAVHDALVEESGGRKGKKIPTAADLRKNTVRQGAVASTSVTTQIADFHQQHGLANGHLVNAVIEPGPAEIPPGLQSGYDHPVDNSGTPGAELTGGQRAEQDSIDADEKAVERNRADMAELLAFQLLATELNRPIVVHGPNDAETTVMPLHDLQPEVLDNSTQKDKDKAAAWKPTPLSGPELHIDRHPNPDGRTRYTTHDPNNPPGSDTVDQDMEVDTRPAPPAPPADAPTPSHNPLHSTENSAPWFDPQNPVSSRSIADARATTPATSWVRGEDAGVLDNTTISPAGIDMKAWRGPIAYDNRVLDVGGVPVRDFTVRLHLDNGTTDVQDRTRAGVEEMFNQGYRLPGGEQFHVTVEFTDNPADAHATINVTDDPEGRANQLTWPAHTDSRRLAHEVGHFLGLRDEYLETDDVKPIFQHQDGKGHVVADNSPMTAGIGKVDAQLKPRHLELIESRMQALQSHNKPQPGPFESDLPAPNMPKRERPDTMDVDREGEPSKRLREDDVDVEMTAPDVELVNEGGVHNAAFESLANGRTLTPITAENYLQRTKDSIANNEPPAFVVSMIVRASELDQLNDVINGVMANTGDMNGRVAFVLGVNAASQQDIDTALAAAAPTVNGRTEPIALVSVPHGSKGFKFGETRNATLNSNAHEYAVTALAANGKHPYVSVMDFDAGDRRTREGTHVFSHVEQLLHAEEVGPADGPDTPAPLRPLLVGGGYRVAITPEQLHADVLARIDGDTKTNEAQKQAYRERLNEEGFADRFVHMIDADMHARRTQQGIHPLLPYTPEPNLFFDALVPLADPSVKFGEGAAEFGQLGSSLNKFHAVEIAAHYDPRTAQERSGEVPVDQAKLAAAAEQVRVDVQNNRDPVRGQAFTTDFVSGDTGTDLSRIAYGLITDGKLPQSHTALPNVSERFFDGKPAKKGTAFAEERARLSTGEQRVVEPFRPPAEGHTTNTWNPPGKVKTQLGAPAKNRMNPAVSAPMPAPFNDQQAGVQKDQKVVAAHGIVASDHLNHTLRQVRHLNTDVLRGQNPPPTTDTGLYAAVGAAKGVNPAALRLEVVELAARNPAVAKAVADFTVSRPMHDGHMVGALVENVNWHMQPDAKENSGAGNARDLVGHLIATQQQVNVRIHQPGGNPVLLRPMGDAVTATVDIEMVMNGRQVTYRPYRGPQGLHQDEPML</sequence>
<feature type="region of interest" description="Disordered" evidence="1">
    <location>
        <begin position="1339"/>
        <end position="1381"/>
    </location>
</feature>
<dbReference type="EMBL" id="JYJG01000260">
    <property type="protein sequence ID" value="KJK44127.1"/>
    <property type="molecule type" value="Genomic_DNA"/>
</dbReference>
<feature type="region of interest" description="Disordered" evidence="1">
    <location>
        <begin position="1041"/>
        <end position="1148"/>
    </location>
</feature>
<feature type="compositionally biased region" description="Basic and acidic residues" evidence="1">
    <location>
        <begin position="721"/>
        <end position="731"/>
    </location>
</feature>
<protein>
    <submittedName>
        <fullName evidence="2">Uncharacterized protein</fullName>
    </submittedName>
</protein>
<feature type="non-terminal residue" evidence="2">
    <location>
        <position position="1"/>
    </location>
</feature>
<name>A0A0F0GQ97_LENAE</name>
<proteinExistence type="predicted"/>
<dbReference type="Proteomes" id="UP000033393">
    <property type="component" value="Unassembled WGS sequence"/>
</dbReference>
<feature type="region of interest" description="Disordered" evidence="1">
    <location>
        <begin position="785"/>
        <end position="841"/>
    </location>
</feature>
<evidence type="ECO:0000313" key="3">
    <source>
        <dbReference type="Proteomes" id="UP000033393"/>
    </source>
</evidence>
<feature type="compositionally biased region" description="Polar residues" evidence="1">
    <location>
        <begin position="755"/>
        <end position="766"/>
    </location>
</feature>
<feature type="compositionally biased region" description="Polar residues" evidence="1">
    <location>
        <begin position="221"/>
        <end position="232"/>
    </location>
</feature>
<feature type="compositionally biased region" description="Pro residues" evidence="1">
    <location>
        <begin position="1100"/>
        <end position="1109"/>
    </location>
</feature>
<evidence type="ECO:0000313" key="2">
    <source>
        <dbReference type="EMBL" id="KJK44127.1"/>
    </source>
</evidence>
<feature type="compositionally biased region" description="Polar residues" evidence="1">
    <location>
        <begin position="1114"/>
        <end position="1123"/>
    </location>
</feature>
<feature type="region of interest" description="Disordered" evidence="1">
    <location>
        <begin position="146"/>
        <end position="238"/>
    </location>
</feature>
<dbReference type="PATRIC" id="fig|68170.10.peg.7950"/>